<dbReference type="InterPro" id="IPR012337">
    <property type="entry name" value="RNaseH-like_sf"/>
</dbReference>
<comment type="similarity">
    <text evidence="1">Belongs to the transposase IS21/IS408/IS1162 family.</text>
</comment>
<evidence type="ECO:0000256" key="1">
    <source>
        <dbReference type="ARBA" id="ARBA00009277"/>
    </source>
</evidence>
<accession>A0ABT7G4P1</accession>
<feature type="signal peptide" evidence="2">
    <location>
        <begin position="1"/>
        <end position="25"/>
    </location>
</feature>
<dbReference type="PANTHER" id="PTHR35004">
    <property type="entry name" value="TRANSPOSASE RV3428C-RELATED"/>
    <property type="match status" value="1"/>
</dbReference>
<keyword evidence="5" id="KW-1185">Reference proteome</keyword>
<proteinExistence type="inferred from homology"/>
<dbReference type="PROSITE" id="PS50994">
    <property type="entry name" value="INTEGRASE"/>
    <property type="match status" value="1"/>
</dbReference>
<name>A0ABT7G4P1_9CORY</name>
<dbReference type="RefSeq" id="WP_284576232.1">
    <property type="nucleotide sequence ID" value="NZ_JASNVE010000020.1"/>
</dbReference>
<dbReference type="Gene3D" id="3.30.420.10">
    <property type="entry name" value="Ribonuclease H-like superfamily/Ribonuclease H"/>
    <property type="match status" value="1"/>
</dbReference>
<keyword evidence="2" id="KW-0732">Signal</keyword>
<dbReference type="Proteomes" id="UP001243856">
    <property type="component" value="Unassembled WGS sequence"/>
</dbReference>
<evidence type="ECO:0000313" key="5">
    <source>
        <dbReference type="Proteomes" id="UP001243856"/>
    </source>
</evidence>
<dbReference type="InterPro" id="IPR036397">
    <property type="entry name" value="RNaseH_sf"/>
</dbReference>
<gene>
    <name evidence="4" type="ORF">QPX45_10805</name>
</gene>
<evidence type="ECO:0000259" key="3">
    <source>
        <dbReference type="PROSITE" id="PS50994"/>
    </source>
</evidence>
<dbReference type="SUPFAM" id="SSF53098">
    <property type="entry name" value="Ribonuclease H-like"/>
    <property type="match status" value="1"/>
</dbReference>
<organism evidence="4 5">
    <name type="scientific">Corynebacterium propinquum</name>
    <dbReference type="NCBI Taxonomy" id="43769"/>
    <lineage>
        <taxon>Bacteria</taxon>
        <taxon>Bacillati</taxon>
        <taxon>Actinomycetota</taxon>
        <taxon>Actinomycetes</taxon>
        <taxon>Mycobacteriales</taxon>
        <taxon>Corynebacteriaceae</taxon>
        <taxon>Corynebacterium</taxon>
    </lineage>
</organism>
<dbReference type="Pfam" id="PF13683">
    <property type="entry name" value="rve_3"/>
    <property type="match status" value="1"/>
</dbReference>
<feature type="chain" id="PRO_5045172491" evidence="2">
    <location>
        <begin position="26"/>
        <end position="286"/>
    </location>
</feature>
<reference evidence="4 5" key="1">
    <citation type="submission" date="2023-05" db="EMBL/GenBank/DDBJ databases">
        <title>Metabolic capabilities are highly conserved among human nasal-associated Corynebacterium species in pangenomic analyses.</title>
        <authorList>
            <person name="Tran T.H."/>
            <person name="Roberts A.Q."/>
            <person name="Escapa I.F."/>
            <person name="Gao W."/>
            <person name="Conlan S."/>
            <person name="Kong H."/>
            <person name="Segre J.A."/>
            <person name="Kelly M.S."/>
            <person name="Lemon K.P."/>
        </authorList>
    </citation>
    <scope>NUCLEOTIDE SEQUENCE [LARGE SCALE GENOMIC DNA]</scope>
    <source>
        <strain evidence="4 5">KPL2811</strain>
    </source>
</reference>
<dbReference type="InterPro" id="IPR054353">
    <property type="entry name" value="IstA-like_C"/>
</dbReference>
<comment type="caution">
    <text evidence="4">The sequence shown here is derived from an EMBL/GenBank/DDBJ whole genome shotgun (WGS) entry which is preliminary data.</text>
</comment>
<evidence type="ECO:0000256" key="2">
    <source>
        <dbReference type="SAM" id="SignalP"/>
    </source>
</evidence>
<sequence length="286" mass="32813">MRTFAKSGRSTFLKILSIRSSIALASKFNAILCFLPAASLTTQEVYSQHPYWSWWPRIHDLWRQHILWDHESGIGRARLTDQVLGFSGALGMGVKQAPPRDPETKGIVERHNRYLETSFFPGRSFRDHHDAQHQLDNWIGTVANQRIHATLKQRPIDRWKDEKTTMRPLPPYLPQTGSLRQQRLPRNYYVHIDSNKYSVMPTAIGKIVTIMIGIDIVRVTDSTGVLLAKHKRVWGKNQVITDPEHARVAKAMRQQLARPAKIPSDAEVEIPDLKIYDTLSGWEHCA</sequence>
<feature type="domain" description="Integrase catalytic" evidence="3">
    <location>
        <begin position="66"/>
        <end position="163"/>
    </location>
</feature>
<dbReference type="EMBL" id="JASNVK010000028">
    <property type="protein sequence ID" value="MDK4301709.1"/>
    <property type="molecule type" value="Genomic_DNA"/>
</dbReference>
<dbReference type="PANTHER" id="PTHR35004:SF8">
    <property type="entry name" value="TRANSPOSASE RV3428C-RELATED"/>
    <property type="match status" value="1"/>
</dbReference>
<protein>
    <submittedName>
        <fullName evidence="4">Integrase core domain-containing protein</fullName>
    </submittedName>
</protein>
<evidence type="ECO:0000313" key="4">
    <source>
        <dbReference type="EMBL" id="MDK4301709.1"/>
    </source>
</evidence>
<dbReference type="Pfam" id="PF22483">
    <property type="entry name" value="Mu-transpos_C_2"/>
    <property type="match status" value="1"/>
</dbReference>
<dbReference type="InterPro" id="IPR001584">
    <property type="entry name" value="Integrase_cat-core"/>
</dbReference>